<dbReference type="SUPFAM" id="SSF53850">
    <property type="entry name" value="Periplasmic binding protein-like II"/>
    <property type="match status" value="1"/>
</dbReference>
<evidence type="ECO:0000256" key="1">
    <source>
        <dbReference type="SAM" id="SignalP"/>
    </source>
</evidence>
<name>A0ABU1UYQ6_9GAMM</name>
<protein>
    <recommendedName>
        <fullName evidence="4">Solute-binding protein family 3/N-terminal domain-containing protein</fullName>
    </recommendedName>
</protein>
<feature type="chain" id="PRO_5047414950" description="Solute-binding protein family 3/N-terminal domain-containing protein" evidence="1">
    <location>
        <begin position="20"/>
        <end position="296"/>
    </location>
</feature>
<dbReference type="RefSeq" id="WP_310072580.1">
    <property type="nucleotide sequence ID" value="NZ_JAVDVX010000004.1"/>
</dbReference>
<comment type="caution">
    <text evidence="2">The sequence shown here is derived from an EMBL/GenBank/DDBJ whole genome shotgun (WGS) entry which is preliminary data.</text>
</comment>
<keyword evidence="1" id="KW-0732">Signal</keyword>
<evidence type="ECO:0000313" key="3">
    <source>
        <dbReference type="Proteomes" id="UP001253595"/>
    </source>
</evidence>
<dbReference type="Proteomes" id="UP001253595">
    <property type="component" value="Unassembled WGS sequence"/>
</dbReference>
<gene>
    <name evidence="2" type="ORF">J2X05_002353</name>
</gene>
<proteinExistence type="predicted"/>
<evidence type="ECO:0000313" key="2">
    <source>
        <dbReference type="EMBL" id="MDR7090329.1"/>
    </source>
</evidence>
<reference evidence="2 3" key="1">
    <citation type="submission" date="2023-07" db="EMBL/GenBank/DDBJ databases">
        <title>Sorghum-associated microbial communities from plants grown in Nebraska, USA.</title>
        <authorList>
            <person name="Schachtman D."/>
        </authorList>
    </citation>
    <scope>NUCLEOTIDE SEQUENCE [LARGE SCALE GENOMIC DNA]</scope>
    <source>
        <strain evidence="2 3">BE190</strain>
    </source>
</reference>
<keyword evidence="3" id="KW-1185">Reference proteome</keyword>
<sequence length="296" mass="33830">MHQFMWILVLAIIAGVANAQAPANPAPQTLVVTHKLPDFGDLKRKTFEQQVIQLALEKTQKKVGAFEMVPVNVISRTHAIAALSQNLYQNFVMVLSYEDALVESGNLIYIPFPVELGALSYRICYANKKFTTQVQQIENLSQLKHYKMGVGAGWLDAKILQHHGVPIVEGSNITGLFRMTQAGRADLFCPSPTEYFHELKTAKISDLQLENKLALYYPLPKFLFSHKSNQVLMDRLKEGIEIAYKDGSYQHLWRAAHEEDLKRAKLDERHFINMDNPFITTLKDDYKQYLFNPLTY</sequence>
<organism evidence="2 3">
    <name type="scientific">Cellvibrio fibrivorans</name>
    <dbReference type="NCBI Taxonomy" id="126350"/>
    <lineage>
        <taxon>Bacteria</taxon>
        <taxon>Pseudomonadati</taxon>
        <taxon>Pseudomonadota</taxon>
        <taxon>Gammaproteobacteria</taxon>
        <taxon>Cellvibrionales</taxon>
        <taxon>Cellvibrionaceae</taxon>
        <taxon>Cellvibrio</taxon>
    </lineage>
</organism>
<accession>A0ABU1UYQ6</accession>
<dbReference type="Gene3D" id="3.40.190.10">
    <property type="entry name" value="Periplasmic binding protein-like II"/>
    <property type="match status" value="2"/>
</dbReference>
<evidence type="ECO:0008006" key="4">
    <source>
        <dbReference type="Google" id="ProtNLM"/>
    </source>
</evidence>
<dbReference type="EMBL" id="JAVDVX010000004">
    <property type="protein sequence ID" value="MDR7090329.1"/>
    <property type="molecule type" value="Genomic_DNA"/>
</dbReference>
<feature type="signal peptide" evidence="1">
    <location>
        <begin position="1"/>
        <end position="19"/>
    </location>
</feature>